<dbReference type="GO" id="GO:0042158">
    <property type="term" value="P:lipoprotein biosynthetic process"/>
    <property type="evidence" value="ECO:0007669"/>
    <property type="project" value="UniProtKB-UniRule"/>
</dbReference>
<dbReference type="RefSeq" id="WP_111275263.1">
    <property type="nucleotide sequence ID" value="NZ_QFYS01000002.1"/>
</dbReference>
<feature type="transmembrane region" description="Helical" evidence="9">
    <location>
        <begin position="12"/>
        <end position="42"/>
    </location>
</feature>
<reference evidence="11 12" key="1">
    <citation type="submission" date="2018-05" db="EMBL/GenBank/DDBJ databases">
        <authorList>
            <person name="Lanie J.A."/>
            <person name="Ng W.-L."/>
            <person name="Kazmierczak K.M."/>
            <person name="Andrzejewski T.M."/>
            <person name="Davidsen T.M."/>
            <person name="Wayne K.J."/>
            <person name="Tettelin H."/>
            <person name="Glass J.I."/>
            <person name="Rusch D."/>
            <person name="Podicherti R."/>
            <person name="Tsui H.-C.T."/>
            <person name="Winkler M.E."/>
        </authorList>
    </citation>
    <scope>NUCLEOTIDE SEQUENCE [LARGE SCALE GENOMIC DNA]</scope>
    <source>
        <strain evidence="11 12">BUT-10</strain>
    </source>
</reference>
<dbReference type="PANTHER" id="PTHR38686">
    <property type="entry name" value="APOLIPOPROTEIN N-ACYLTRANSFERASE"/>
    <property type="match status" value="1"/>
</dbReference>
<dbReference type="Proteomes" id="UP000249524">
    <property type="component" value="Unassembled WGS sequence"/>
</dbReference>
<feature type="transmembrane region" description="Helical" evidence="9">
    <location>
        <begin position="86"/>
        <end position="110"/>
    </location>
</feature>
<feature type="transmembrane region" description="Helical" evidence="9">
    <location>
        <begin position="54"/>
        <end position="74"/>
    </location>
</feature>
<dbReference type="GO" id="GO:0005886">
    <property type="term" value="C:plasma membrane"/>
    <property type="evidence" value="ECO:0007669"/>
    <property type="project" value="UniProtKB-SubCell"/>
</dbReference>
<evidence type="ECO:0000313" key="12">
    <source>
        <dbReference type="Proteomes" id="UP000249524"/>
    </source>
</evidence>
<dbReference type="InterPro" id="IPR004563">
    <property type="entry name" value="Apolipo_AcylTrfase"/>
</dbReference>
<dbReference type="SUPFAM" id="SSF56317">
    <property type="entry name" value="Carbon-nitrogen hydrolase"/>
    <property type="match status" value="1"/>
</dbReference>
<dbReference type="Pfam" id="PF20154">
    <property type="entry name" value="LNT_N"/>
    <property type="match status" value="1"/>
</dbReference>
<dbReference type="NCBIfam" id="TIGR00546">
    <property type="entry name" value="lnt"/>
    <property type="match status" value="1"/>
</dbReference>
<dbReference type="CDD" id="cd07571">
    <property type="entry name" value="ALP_N-acyl_transferase"/>
    <property type="match status" value="1"/>
</dbReference>
<accession>A0A328BKJ9</accession>
<comment type="catalytic activity">
    <reaction evidence="9">
        <text>N-terminal S-1,2-diacyl-sn-glyceryl-L-cysteinyl-[lipoprotein] + a glycerophospholipid = N-acyl-S-1,2-diacyl-sn-glyceryl-L-cysteinyl-[lipoprotein] + a 2-acyl-sn-glycero-3-phospholipid + H(+)</text>
        <dbReference type="Rhea" id="RHEA:48228"/>
        <dbReference type="Rhea" id="RHEA-COMP:14681"/>
        <dbReference type="Rhea" id="RHEA-COMP:14684"/>
        <dbReference type="ChEBI" id="CHEBI:15378"/>
        <dbReference type="ChEBI" id="CHEBI:136912"/>
        <dbReference type="ChEBI" id="CHEBI:140656"/>
        <dbReference type="ChEBI" id="CHEBI:140657"/>
        <dbReference type="ChEBI" id="CHEBI:140660"/>
        <dbReference type="EC" id="2.3.1.269"/>
    </reaction>
</comment>
<comment type="similarity">
    <text evidence="2 9">Belongs to the CN hydrolase family. Apolipoprotein N-acyltransferase subfamily.</text>
</comment>
<evidence type="ECO:0000256" key="5">
    <source>
        <dbReference type="ARBA" id="ARBA00022692"/>
    </source>
</evidence>
<evidence type="ECO:0000256" key="1">
    <source>
        <dbReference type="ARBA" id="ARBA00004651"/>
    </source>
</evidence>
<dbReference type="EMBL" id="QFYS01000002">
    <property type="protein sequence ID" value="RAK67653.1"/>
    <property type="molecule type" value="Genomic_DNA"/>
</dbReference>
<feature type="transmembrane region" description="Helical" evidence="9">
    <location>
        <begin position="122"/>
        <end position="140"/>
    </location>
</feature>
<evidence type="ECO:0000256" key="8">
    <source>
        <dbReference type="ARBA" id="ARBA00023315"/>
    </source>
</evidence>
<keyword evidence="4 9" id="KW-0808">Transferase</keyword>
<dbReference type="AlphaFoldDB" id="A0A328BKJ9"/>
<dbReference type="EC" id="2.3.1.269" evidence="9"/>
<dbReference type="UniPathway" id="UPA00666"/>
<keyword evidence="3 9" id="KW-1003">Cell membrane</keyword>
<dbReference type="InterPro" id="IPR003010">
    <property type="entry name" value="C-N_Hydrolase"/>
</dbReference>
<feature type="transmembrane region" description="Helical" evidence="9">
    <location>
        <begin position="190"/>
        <end position="210"/>
    </location>
</feature>
<keyword evidence="6 9" id="KW-1133">Transmembrane helix</keyword>
<evidence type="ECO:0000256" key="7">
    <source>
        <dbReference type="ARBA" id="ARBA00023136"/>
    </source>
</evidence>
<keyword evidence="12" id="KW-1185">Reference proteome</keyword>
<evidence type="ECO:0000256" key="4">
    <source>
        <dbReference type="ARBA" id="ARBA00022679"/>
    </source>
</evidence>
<evidence type="ECO:0000256" key="2">
    <source>
        <dbReference type="ARBA" id="ARBA00010065"/>
    </source>
</evidence>
<dbReference type="InterPro" id="IPR045378">
    <property type="entry name" value="LNT_N"/>
</dbReference>
<feature type="domain" description="CN hydrolase" evidence="10">
    <location>
        <begin position="232"/>
        <end position="485"/>
    </location>
</feature>
<dbReference type="Gene3D" id="3.60.110.10">
    <property type="entry name" value="Carbon-nitrogen hydrolase"/>
    <property type="match status" value="1"/>
</dbReference>
<keyword evidence="7 9" id="KW-0472">Membrane</keyword>
<dbReference type="PROSITE" id="PS50263">
    <property type="entry name" value="CN_HYDROLASE"/>
    <property type="match status" value="1"/>
</dbReference>
<keyword evidence="8 9" id="KW-0012">Acyltransferase</keyword>
<dbReference type="GO" id="GO:0016410">
    <property type="term" value="F:N-acyltransferase activity"/>
    <property type="evidence" value="ECO:0007669"/>
    <property type="project" value="UniProtKB-UniRule"/>
</dbReference>
<dbReference type="Pfam" id="PF00795">
    <property type="entry name" value="CN_hydrolase"/>
    <property type="match status" value="1"/>
</dbReference>
<dbReference type="InterPro" id="IPR036526">
    <property type="entry name" value="C-N_Hydrolase_sf"/>
</dbReference>
<protein>
    <recommendedName>
        <fullName evidence="9">Apolipoprotein N-acyltransferase</fullName>
        <shortName evidence="9">ALP N-acyltransferase</shortName>
        <ecNumber evidence="9">2.3.1.269</ecNumber>
    </recommendedName>
</protein>
<evidence type="ECO:0000256" key="6">
    <source>
        <dbReference type="ARBA" id="ARBA00022989"/>
    </source>
</evidence>
<comment type="caution">
    <text evidence="11">The sequence shown here is derived from an EMBL/GenBank/DDBJ whole genome shotgun (WGS) entry which is preliminary data.</text>
</comment>
<comment type="pathway">
    <text evidence="9">Protein modification; lipoprotein biosynthesis (N-acyl transfer).</text>
</comment>
<evidence type="ECO:0000256" key="3">
    <source>
        <dbReference type="ARBA" id="ARBA00022475"/>
    </source>
</evidence>
<comment type="subcellular location">
    <subcellularLocation>
        <location evidence="1 9">Cell membrane</location>
        <topology evidence="1 9">Multi-pass membrane protein</topology>
    </subcellularLocation>
</comment>
<dbReference type="PANTHER" id="PTHR38686:SF1">
    <property type="entry name" value="APOLIPOPROTEIN N-ACYLTRANSFERASE"/>
    <property type="match status" value="1"/>
</dbReference>
<dbReference type="HAMAP" id="MF_01148">
    <property type="entry name" value="Lnt"/>
    <property type="match status" value="1"/>
</dbReference>
<evidence type="ECO:0000259" key="10">
    <source>
        <dbReference type="PROSITE" id="PS50263"/>
    </source>
</evidence>
<name>A0A328BKJ9_9CAUL</name>
<comment type="function">
    <text evidence="9">Catalyzes the phospholipid dependent N-acylation of the N-terminal cysteine of apolipoprotein, the last step in lipoprotein maturation.</text>
</comment>
<dbReference type="OrthoDB" id="9804277at2"/>
<evidence type="ECO:0000313" key="11">
    <source>
        <dbReference type="EMBL" id="RAK67653.1"/>
    </source>
</evidence>
<feature type="transmembrane region" description="Helical" evidence="9">
    <location>
        <begin position="160"/>
        <end position="183"/>
    </location>
</feature>
<evidence type="ECO:0000256" key="9">
    <source>
        <dbReference type="HAMAP-Rule" id="MF_01148"/>
    </source>
</evidence>
<keyword evidence="5 9" id="KW-0812">Transmembrane</keyword>
<proteinExistence type="inferred from homology"/>
<gene>
    <name evidence="9 11" type="primary">lnt</name>
    <name evidence="11" type="ORF">DJ019_07050</name>
</gene>
<keyword evidence="11" id="KW-0449">Lipoprotein</keyword>
<organism evidence="11 12">
    <name type="scientific">Phenylobacterium kunshanense</name>
    <dbReference type="NCBI Taxonomy" id="1445034"/>
    <lineage>
        <taxon>Bacteria</taxon>
        <taxon>Pseudomonadati</taxon>
        <taxon>Pseudomonadota</taxon>
        <taxon>Alphaproteobacteria</taxon>
        <taxon>Caulobacterales</taxon>
        <taxon>Caulobacteraceae</taxon>
        <taxon>Phenylobacterium</taxon>
    </lineage>
</organism>
<sequence>MRRARGYAPATALLAGLAAGLAHPPFGLILGLLGYAVLLLRLETIQGERPLRSAFGLGWLAGLGYFGLSTWWIAEPFLVEPEIHGWMAPFAVVLMGGGLALFWGAAGLAYRALRPRSAWKPLVFAGVFAAAEWLRGHILTGFPWNLVGESWRAGSPPSQAAALVGAYGLTWITLALASAPALLMLPVRRLAQAGVMVATGIALTALYAGGAGRLAAAPRPLYAPDAPVLRIVQANIDQKEKWKPENLGLVFDAYLGLSVRPAARAPDVVIWPEGALPAVIDDLIAPGSPYATRLRDAVRPGQSLLMGANRAEPDGQGGYRYFNTLVAFRREDMALRVTGVYDKHRLVPFGEFLPLGDLAGKLGIRALVHMPEDFTPGPPPRPLTSAGMPPLQALICYEALFPGFGRNGARPAWLLNVSNDAWFGRTSGPWQHLNIASYRAIEQGLPMVRATPTGVSAVIDPQGRILPGKRLGLGEFGVIDARLPSPAAPTPYSRWGEGPFAGLLLLSAGAWIAGRRRRQRGEPG</sequence>